<feature type="chain" id="PRO_5046988887" evidence="2">
    <location>
        <begin position="22"/>
        <end position="495"/>
    </location>
</feature>
<protein>
    <submittedName>
        <fullName evidence="4">von Willebrand factor type A domain-containing protein</fullName>
    </submittedName>
</protein>
<evidence type="ECO:0000313" key="4">
    <source>
        <dbReference type="EMBL" id="MFC4129295.1"/>
    </source>
</evidence>
<comment type="caution">
    <text evidence="4">The sequence shown here is derived from an EMBL/GenBank/DDBJ whole genome shotgun (WGS) entry which is preliminary data.</text>
</comment>
<name>A0ABV8LF01_9ACTN</name>
<dbReference type="Gene3D" id="3.40.50.410">
    <property type="entry name" value="von Willebrand factor, type A domain"/>
    <property type="match status" value="1"/>
</dbReference>
<dbReference type="InterPro" id="IPR021908">
    <property type="entry name" value="YfbK_C"/>
</dbReference>
<dbReference type="PROSITE" id="PS50234">
    <property type="entry name" value="VWFA"/>
    <property type="match status" value="1"/>
</dbReference>
<feature type="domain" description="VWFA" evidence="3">
    <location>
        <begin position="152"/>
        <end position="325"/>
    </location>
</feature>
<evidence type="ECO:0000259" key="3">
    <source>
        <dbReference type="PROSITE" id="PS50234"/>
    </source>
</evidence>
<dbReference type="InterPro" id="IPR051266">
    <property type="entry name" value="CLCR"/>
</dbReference>
<organism evidence="4 5">
    <name type="scientific">Hamadaea flava</name>
    <dbReference type="NCBI Taxonomy" id="1742688"/>
    <lineage>
        <taxon>Bacteria</taxon>
        <taxon>Bacillati</taxon>
        <taxon>Actinomycetota</taxon>
        <taxon>Actinomycetes</taxon>
        <taxon>Micromonosporales</taxon>
        <taxon>Micromonosporaceae</taxon>
        <taxon>Hamadaea</taxon>
    </lineage>
</organism>
<dbReference type="PANTHER" id="PTHR10579:SF43">
    <property type="entry name" value="ZINC FINGER (C3HC4-TYPE RING FINGER) FAMILY PROTEIN"/>
    <property type="match status" value="1"/>
</dbReference>
<dbReference type="Pfam" id="PF12450">
    <property type="entry name" value="vWF_A"/>
    <property type="match status" value="1"/>
</dbReference>
<accession>A0ABV8LF01</accession>
<dbReference type="SMART" id="SM00327">
    <property type="entry name" value="VWA"/>
    <property type="match status" value="1"/>
</dbReference>
<evidence type="ECO:0000313" key="5">
    <source>
        <dbReference type="Proteomes" id="UP001595816"/>
    </source>
</evidence>
<dbReference type="InterPro" id="IPR002035">
    <property type="entry name" value="VWF_A"/>
</dbReference>
<sequence>MTKLMTRSTGAAFLVVLLALAGCSAGDKSSSSDQPQIGGGQGPGVSIPGGETSVDEQAQSTFALDVDTASYAYSVRQLQDGRWPDRSTVRPEEFVNSFDMDYGQPKGDGFALHVDGAGMPSTHRSQYSDRLRLLRVGLQTRADDSETRPDVALTFVIDVSGSMADTDRLDLVQDALHYLVRQLRRTDSVALVTFNERAKIVLPMTRLSQVEDLDRAIDSLAAGGSTNLESGLVTGYQVARDGFRQGSSNRVILLSDGLANVGNTESSPILRRVKAEADKEISLLGVGVGSSYGDELMEKLADQGDGFAVYVADREQARDVFVHRLPANLSVRALDAKAQVTFDESVVEAYRLVGYDDRLLSASAFRDDRVDGGEVGPGHAVTALYIVRLRPEVRSSAKVADVRVRWQDPTSRAASEAYESVVVNDLTGGFRSADPHLRLAYAAAFFAEALKSSSYAAEVQLDQLGQIAADAGEQLRDPKVAELTQAIRTAGRLRG</sequence>
<dbReference type="Pfam" id="PF12034">
    <property type="entry name" value="YfbK_C"/>
    <property type="match status" value="1"/>
</dbReference>
<feature type="signal peptide" evidence="2">
    <location>
        <begin position="1"/>
        <end position="21"/>
    </location>
</feature>
<dbReference type="EMBL" id="JBHSAY010000003">
    <property type="protein sequence ID" value="MFC4129295.1"/>
    <property type="molecule type" value="Genomic_DNA"/>
</dbReference>
<dbReference type="PANTHER" id="PTHR10579">
    <property type="entry name" value="CALCIUM-ACTIVATED CHLORIDE CHANNEL REGULATOR"/>
    <property type="match status" value="1"/>
</dbReference>
<evidence type="ECO:0000256" key="1">
    <source>
        <dbReference type="SAM" id="MobiDB-lite"/>
    </source>
</evidence>
<dbReference type="InterPro" id="IPR022156">
    <property type="entry name" value="Uncharacterised_YfbK_N"/>
</dbReference>
<evidence type="ECO:0000256" key="2">
    <source>
        <dbReference type="SAM" id="SignalP"/>
    </source>
</evidence>
<proteinExistence type="predicted"/>
<dbReference type="SUPFAM" id="SSF53300">
    <property type="entry name" value="vWA-like"/>
    <property type="match status" value="1"/>
</dbReference>
<dbReference type="PROSITE" id="PS51257">
    <property type="entry name" value="PROKAR_LIPOPROTEIN"/>
    <property type="match status" value="1"/>
</dbReference>
<keyword evidence="5" id="KW-1185">Reference proteome</keyword>
<gene>
    <name evidence="4" type="ORF">ACFOZ4_01550</name>
</gene>
<keyword evidence="2" id="KW-0732">Signal</keyword>
<reference evidence="5" key="1">
    <citation type="journal article" date="2019" name="Int. J. Syst. Evol. Microbiol.">
        <title>The Global Catalogue of Microorganisms (GCM) 10K type strain sequencing project: providing services to taxonomists for standard genome sequencing and annotation.</title>
        <authorList>
            <consortium name="The Broad Institute Genomics Platform"/>
            <consortium name="The Broad Institute Genome Sequencing Center for Infectious Disease"/>
            <person name="Wu L."/>
            <person name="Ma J."/>
        </authorList>
    </citation>
    <scope>NUCLEOTIDE SEQUENCE [LARGE SCALE GENOMIC DNA]</scope>
    <source>
        <strain evidence="5">CGMCC 4.7289</strain>
    </source>
</reference>
<dbReference type="Pfam" id="PF00092">
    <property type="entry name" value="VWA"/>
    <property type="match status" value="1"/>
</dbReference>
<dbReference type="Proteomes" id="UP001595816">
    <property type="component" value="Unassembled WGS sequence"/>
</dbReference>
<feature type="region of interest" description="Disordered" evidence="1">
    <location>
        <begin position="28"/>
        <end position="56"/>
    </location>
</feature>
<dbReference type="InterPro" id="IPR036465">
    <property type="entry name" value="vWFA_dom_sf"/>
</dbReference>
<dbReference type="RefSeq" id="WP_253759121.1">
    <property type="nucleotide sequence ID" value="NZ_JAMZDZ010000001.1"/>
</dbReference>